<name>A0AAV6IU45_9ERIC</name>
<feature type="compositionally biased region" description="Gly residues" evidence="1">
    <location>
        <begin position="107"/>
        <end position="119"/>
    </location>
</feature>
<feature type="region of interest" description="Disordered" evidence="1">
    <location>
        <begin position="1"/>
        <end position="66"/>
    </location>
</feature>
<evidence type="ECO:0000313" key="3">
    <source>
        <dbReference type="Proteomes" id="UP000823749"/>
    </source>
</evidence>
<dbReference type="Proteomes" id="UP000823749">
    <property type="component" value="Chromosome 9"/>
</dbReference>
<accession>A0AAV6IU45</accession>
<proteinExistence type="predicted"/>
<feature type="compositionally biased region" description="Basic and acidic residues" evidence="1">
    <location>
        <begin position="14"/>
        <end position="48"/>
    </location>
</feature>
<organism evidence="2 3">
    <name type="scientific">Rhododendron griersonianum</name>
    <dbReference type="NCBI Taxonomy" id="479676"/>
    <lineage>
        <taxon>Eukaryota</taxon>
        <taxon>Viridiplantae</taxon>
        <taxon>Streptophyta</taxon>
        <taxon>Embryophyta</taxon>
        <taxon>Tracheophyta</taxon>
        <taxon>Spermatophyta</taxon>
        <taxon>Magnoliopsida</taxon>
        <taxon>eudicotyledons</taxon>
        <taxon>Gunneridae</taxon>
        <taxon>Pentapetalae</taxon>
        <taxon>asterids</taxon>
        <taxon>Ericales</taxon>
        <taxon>Ericaceae</taxon>
        <taxon>Ericoideae</taxon>
        <taxon>Rhodoreae</taxon>
        <taxon>Rhododendron</taxon>
    </lineage>
</organism>
<dbReference type="EMBL" id="JACTNZ010000009">
    <property type="protein sequence ID" value="KAG5532271.1"/>
    <property type="molecule type" value="Genomic_DNA"/>
</dbReference>
<protein>
    <submittedName>
        <fullName evidence="2">Uncharacterized protein</fullName>
    </submittedName>
</protein>
<feature type="region of interest" description="Disordered" evidence="1">
    <location>
        <begin position="96"/>
        <end position="119"/>
    </location>
</feature>
<sequence length="119" mass="12632">MHQNQPPPENKQGIIDDRIGVAAERELREISGGREPDRAAEEDPRDEAGGEQLRAPGPLDGVGEEMLRRERRVRLRADGVVADLDDGREAVFGSGCDLGGCSERARGGGGGWVSNAGGD</sequence>
<evidence type="ECO:0000313" key="2">
    <source>
        <dbReference type="EMBL" id="KAG5532271.1"/>
    </source>
</evidence>
<evidence type="ECO:0000256" key="1">
    <source>
        <dbReference type="SAM" id="MobiDB-lite"/>
    </source>
</evidence>
<gene>
    <name evidence="2" type="ORF">RHGRI_026792</name>
</gene>
<reference evidence="2" key="1">
    <citation type="submission" date="2020-08" db="EMBL/GenBank/DDBJ databases">
        <title>Plant Genome Project.</title>
        <authorList>
            <person name="Zhang R.-G."/>
        </authorList>
    </citation>
    <scope>NUCLEOTIDE SEQUENCE</scope>
    <source>
        <strain evidence="2">WSP0</strain>
        <tissue evidence="2">Leaf</tissue>
    </source>
</reference>
<keyword evidence="3" id="KW-1185">Reference proteome</keyword>
<dbReference type="AlphaFoldDB" id="A0AAV6IU45"/>
<comment type="caution">
    <text evidence="2">The sequence shown here is derived from an EMBL/GenBank/DDBJ whole genome shotgun (WGS) entry which is preliminary data.</text>
</comment>